<dbReference type="AlphaFoldDB" id="A0A517ZIZ0"/>
<dbReference type="PANTHER" id="PTHR44591">
    <property type="entry name" value="STRESS RESPONSE REGULATOR PROTEIN 1"/>
    <property type="match status" value="1"/>
</dbReference>
<dbReference type="RefSeq" id="WP_145374500.1">
    <property type="nucleotide sequence ID" value="NZ_CAXBED010000001.1"/>
</dbReference>
<dbReference type="PROSITE" id="PS50110">
    <property type="entry name" value="RESPONSE_REGULATORY"/>
    <property type="match status" value="1"/>
</dbReference>
<feature type="domain" description="Response regulatory" evidence="4">
    <location>
        <begin position="3"/>
        <end position="118"/>
    </location>
</feature>
<evidence type="ECO:0000256" key="2">
    <source>
        <dbReference type="ARBA" id="ARBA00023012"/>
    </source>
</evidence>
<evidence type="ECO:0000313" key="5">
    <source>
        <dbReference type="EMBL" id="QDU42452.1"/>
    </source>
</evidence>
<dbReference type="Proteomes" id="UP000319383">
    <property type="component" value="Chromosome"/>
</dbReference>
<keyword evidence="2" id="KW-0902">Two-component regulatory system</keyword>
<dbReference type="PANTHER" id="PTHR44591:SF14">
    <property type="entry name" value="PROTEIN PILG"/>
    <property type="match status" value="1"/>
</dbReference>
<evidence type="ECO:0000256" key="3">
    <source>
        <dbReference type="PROSITE-ProRule" id="PRU00169"/>
    </source>
</evidence>
<keyword evidence="6" id="KW-1185">Reference proteome</keyword>
<keyword evidence="1 3" id="KW-0597">Phosphoprotein</keyword>
<dbReference type="CDD" id="cd00156">
    <property type="entry name" value="REC"/>
    <property type="match status" value="1"/>
</dbReference>
<dbReference type="EMBL" id="CP036276">
    <property type="protein sequence ID" value="QDU42452.1"/>
    <property type="molecule type" value="Genomic_DNA"/>
</dbReference>
<reference evidence="5 6" key="1">
    <citation type="submission" date="2019-02" db="EMBL/GenBank/DDBJ databases">
        <title>Deep-cultivation of Planctomycetes and their phenomic and genomic characterization uncovers novel biology.</title>
        <authorList>
            <person name="Wiegand S."/>
            <person name="Jogler M."/>
            <person name="Boedeker C."/>
            <person name="Pinto D."/>
            <person name="Vollmers J."/>
            <person name="Rivas-Marin E."/>
            <person name="Kohn T."/>
            <person name="Peeters S.H."/>
            <person name="Heuer A."/>
            <person name="Rast P."/>
            <person name="Oberbeckmann S."/>
            <person name="Bunk B."/>
            <person name="Jeske O."/>
            <person name="Meyerdierks A."/>
            <person name="Storesund J.E."/>
            <person name="Kallscheuer N."/>
            <person name="Luecker S."/>
            <person name="Lage O.M."/>
            <person name="Pohl T."/>
            <person name="Merkel B.J."/>
            <person name="Hornburger P."/>
            <person name="Mueller R.-W."/>
            <person name="Bruemmer F."/>
            <person name="Labrenz M."/>
            <person name="Spormann A.M."/>
            <person name="Op den Camp H."/>
            <person name="Overmann J."/>
            <person name="Amann R."/>
            <person name="Jetten M.S.M."/>
            <person name="Mascher T."/>
            <person name="Medema M.H."/>
            <person name="Devos D.P."/>
            <person name="Kaster A.-K."/>
            <person name="Ovreas L."/>
            <person name="Rohde M."/>
            <person name="Galperin M.Y."/>
            <person name="Jogler C."/>
        </authorList>
    </citation>
    <scope>NUCLEOTIDE SEQUENCE [LARGE SCALE GENOMIC DNA]</scope>
    <source>
        <strain evidence="5 6">Mal52</strain>
    </source>
</reference>
<dbReference type="SUPFAM" id="SSF52172">
    <property type="entry name" value="CheY-like"/>
    <property type="match status" value="1"/>
</dbReference>
<proteinExistence type="predicted"/>
<dbReference type="GO" id="GO:0000160">
    <property type="term" value="P:phosphorelay signal transduction system"/>
    <property type="evidence" value="ECO:0007669"/>
    <property type="project" value="UniProtKB-KW"/>
</dbReference>
<dbReference type="SMART" id="SM00448">
    <property type="entry name" value="REC"/>
    <property type="match status" value="1"/>
</dbReference>
<protein>
    <submittedName>
        <fullName evidence="5">Chemotaxis protein CheY</fullName>
    </submittedName>
</protein>
<name>A0A517ZIZ0_9PLAN</name>
<dbReference type="Pfam" id="PF00072">
    <property type="entry name" value="Response_reg"/>
    <property type="match status" value="1"/>
</dbReference>
<sequence length="303" mass="33393">MPNVLIVDDSGIDRALAGGLLEREEDIILSFATNGREALDQISSTRPDLVVSDLQMPEMNGLELVAALREEHPSVPVIIMTALGSEKIAAEALKIGASGYVPKASLSSHLPQAVRRLFDASSADRLHSRLFHSLQDLDCRFRLQNDPELISPLVDRIQEVLRCLPLGDEAERVRVAVAVGHGLWIAHHHGNLELALNGHWTDSEFQEVAIQQRMESPATERSIELHTVINREQATFTISHEGAGIDVSRLPPDLESQAADRSWLSGFVMIPAIMDEVSYAPAEKKIILVKQAVQARDDDLEFS</sequence>
<gene>
    <name evidence="5" type="primary">cheY_1</name>
    <name evidence="5" type="ORF">Mal52_09130</name>
</gene>
<evidence type="ECO:0000256" key="1">
    <source>
        <dbReference type="ARBA" id="ARBA00022553"/>
    </source>
</evidence>
<organism evidence="5 6">
    <name type="scientific">Symmachiella dynata</name>
    <dbReference type="NCBI Taxonomy" id="2527995"/>
    <lineage>
        <taxon>Bacteria</taxon>
        <taxon>Pseudomonadati</taxon>
        <taxon>Planctomycetota</taxon>
        <taxon>Planctomycetia</taxon>
        <taxon>Planctomycetales</taxon>
        <taxon>Planctomycetaceae</taxon>
        <taxon>Symmachiella</taxon>
    </lineage>
</organism>
<evidence type="ECO:0000259" key="4">
    <source>
        <dbReference type="PROSITE" id="PS50110"/>
    </source>
</evidence>
<dbReference type="KEGG" id="sdyn:Mal52_09130"/>
<dbReference type="InterPro" id="IPR011006">
    <property type="entry name" value="CheY-like_superfamily"/>
</dbReference>
<dbReference type="OrthoDB" id="9779069at2"/>
<dbReference type="InterPro" id="IPR050595">
    <property type="entry name" value="Bact_response_regulator"/>
</dbReference>
<dbReference type="Gene3D" id="3.40.50.2300">
    <property type="match status" value="1"/>
</dbReference>
<feature type="modified residue" description="4-aspartylphosphate" evidence="3">
    <location>
        <position position="53"/>
    </location>
</feature>
<evidence type="ECO:0000313" key="6">
    <source>
        <dbReference type="Proteomes" id="UP000319383"/>
    </source>
</evidence>
<dbReference type="InterPro" id="IPR001789">
    <property type="entry name" value="Sig_transdc_resp-reg_receiver"/>
</dbReference>
<accession>A0A517ZIZ0</accession>